<dbReference type="Proteomes" id="UP000887013">
    <property type="component" value="Unassembled WGS sequence"/>
</dbReference>
<dbReference type="EMBL" id="BMAW01104423">
    <property type="protein sequence ID" value="GFT14242.1"/>
    <property type="molecule type" value="Genomic_DNA"/>
</dbReference>
<name>A0A8X6NHQ9_NEPPI</name>
<keyword evidence="2" id="KW-1185">Reference proteome</keyword>
<dbReference type="AlphaFoldDB" id="A0A8X6NHQ9"/>
<protein>
    <submittedName>
        <fullName evidence="1">Uncharacterized protein</fullName>
    </submittedName>
</protein>
<reference evidence="1" key="1">
    <citation type="submission" date="2020-08" db="EMBL/GenBank/DDBJ databases">
        <title>Multicomponent nature underlies the extraordinary mechanical properties of spider dragline silk.</title>
        <authorList>
            <person name="Kono N."/>
            <person name="Nakamura H."/>
            <person name="Mori M."/>
            <person name="Yoshida Y."/>
            <person name="Ohtoshi R."/>
            <person name="Malay A.D."/>
            <person name="Moran D.A.P."/>
            <person name="Tomita M."/>
            <person name="Numata K."/>
            <person name="Arakawa K."/>
        </authorList>
    </citation>
    <scope>NUCLEOTIDE SEQUENCE</scope>
</reference>
<accession>A0A8X6NHQ9</accession>
<sequence>MSSSAIRCIHTRHSNLKKHKELYFRAITSINTVEFHRNEPSPPLMQMQATPTPVNNDITTISHPTIVPERSTLSSSYIALLCSTSFSDLCRHHRSF</sequence>
<organism evidence="1 2">
    <name type="scientific">Nephila pilipes</name>
    <name type="common">Giant wood spider</name>
    <name type="synonym">Nephila maculata</name>
    <dbReference type="NCBI Taxonomy" id="299642"/>
    <lineage>
        <taxon>Eukaryota</taxon>
        <taxon>Metazoa</taxon>
        <taxon>Ecdysozoa</taxon>
        <taxon>Arthropoda</taxon>
        <taxon>Chelicerata</taxon>
        <taxon>Arachnida</taxon>
        <taxon>Araneae</taxon>
        <taxon>Araneomorphae</taxon>
        <taxon>Entelegynae</taxon>
        <taxon>Araneoidea</taxon>
        <taxon>Nephilidae</taxon>
        <taxon>Nephila</taxon>
    </lineage>
</organism>
<evidence type="ECO:0000313" key="2">
    <source>
        <dbReference type="Proteomes" id="UP000887013"/>
    </source>
</evidence>
<evidence type="ECO:0000313" key="1">
    <source>
        <dbReference type="EMBL" id="GFT14242.1"/>
    </source>
</evidence>
<proteinExistence type="predicted"/>
<comment type="caution">
    <text evidence="1">The sequence shown here is derived from an EMBL/GenBank/DDBJ whole genome shotgun (WGS) entry which is preliminary data.</text>
</comment>
<gene>
    <name evidence="1" type="ORF">NPIL_195861</name>
</gene>